<organism evidence="1 2">
    <name type="scientific">Populus alba x Populus x berolinensis</name>
    <dbReference type="NCBI Taxonomy" id="444605"/>
    <lineage>
        <taxon>Eukaryota</taxon>
        <taxon>Viridiplantae</taxon>
        <taxon>Streptophyta</taxon>
        <taxon>Embryophyta</taxon>
        <taxon>Tracheophyta</taxon>
        <taxon>Spermatophyta</taxon>
        <taxon>Magnoliopsida</taxon>
        <taxon>eudicotyledons</taxon>
        <taxon>Gunneridae</taxon>
        <taxon>Pentapetalae</taxon>
        <taxon>rosids</taxon>
        <taxon>fabids</taxon>
        <taxon>Malpighiales</taxon>
        <taxon>Salicaceae</taxon>
        <taxon>Saliceae</taxon>
        <taxon>Populus</taxon>
    </lineage>
</organism>
<dbReference type="Proteomes" id="UP001164929">
    <property type="component" value="Chromosome 15"/>
</dbReference>
<accession>A0AAD6PW13</accession>
<proteinExistence type="predicted"/>
<keyword evidence="2" id="KW-1185">Reference proteome</keyword>
<protein>
    <submittedName>
        <fullName evidence="1">Uncharacterized protein</fullName>
    </submittedName>
</protein>
<dbReference type="AlphaFoldDB" id="A0AAD6PW13"/>
<name>A0AAD6PW13_9ROSI</name>
<evidence type="ECO:0000313" key="2">
    <source>
        <dbReference type="Proteomes" id="UP001164929"/>
    </source>
</evidence>
<sequence length="157" mass="18087">MDIKVSLGSNWQYSLTLSSARGILKQTCWHGYVLSAREIVLSGFHLLQVCVSFSKQIAWFFSSFIEPAEEKIKRVYLTIIVLLHYLCSDEIMSLTNCSRRLFMDIICKWVRDALVFWLVCFLYSSTVALEKSAVGIRQRREKNNDESMTGRRSCPAS</sequence>
<gene>
    <name evidence="1" type="ORF">NC653_034255</name>
</gene>
<evidence type="ECO:0000313" key="1">
    <source>
        <dbReference type="EMBL" id="KAJ6969666.1"/>
    </source>
</evidence>
<comment type="caution">
    <text evidence="1">The sequence shown here is derived from an EMBL/GenBank/DDBJ whole genome shotgun (WGS) entry which is preliminary data.</text>
</comment>
<reference evidence="1" key="1">
    <citation type="journal article" date="2023" name="Mol. Ecol. Resour.">
        <title>Chromosome-level genome assembly of a triploid poplar Populus alba 'Berolinensis'.</title>
        <authorList>
            <person name="Chen S."/>
            <person name="Yu Y."/>
            <person name="Wang X."/>
            <person name="Wang S."/>
            <person name="Zhang T."/>
            <person name="Zhou Y."/>
            <person name="He R."/>
            <person name="Meng N."/>
            <person name="Wang Y."/>
            <person name="Liu W."/>
            <person name="Liu Z."/>
            <person name="Liu J."/>
            <person name="Guo Q."/>
            <person name="Huang H."/>
            <person name="Sederoff R.R."/>
            <person name="Wang G."/>
            <person name="Qu G."/>
            <person name="Chen S."/>
        </authorList>
    </citation>
    <scope>NUCLEOTIDE SEQUENCE</scope>
    <source>
        <strain evidence="1">SC-2020</strain>
    </source>
</reference>
<dbReference type="EMBL" id="JAQIZT010000015">
    <property type="protein sequence ID" value="KAJ6969666.1"/>
    <property type="molecule type" value="Genomic_DNA"/>
</dbReference>